<evidence type="ECO:0000313" key="2">
    <source>
        <dbReference type="Proteomes" id="UP000054166"/>
    </source>
</evidence>
<reference evidence="1 2" key="1">
    <citation type="submission" date="2014-04" db="EMBL/GenBank/DDBJ databases">
        <authorList>
            <consortium name="DOE Joint Genome Institute"/>
            <person name="Kuo A."/>
            <person name="Tarkka M."/>
            <person name="Buscot F."/>
            <person name="Kohler A."/>
            <person name="Nagy L.G."/>
            <person name="Floudas D."/>
            <person name="Copeland A."/>
            <person name="Barry K.W."/>
            <person name="Cichocki N."/>
            <person name="Veneault-Fourrey C."/>
            <person name="LaButti K."/>
            <person name="Lindquist E.A."/>
            <person name="Lipzen A."/>
            <person name="Lundell T."/>
            <person name="Morin E."/>
            <person name="Murat C."/>
            <person name="Sun H."/>
            <person name="Tunlid A."/>
            <person name="Henrissat B."/>
            <person name="Grigoriev I.V."/>
            <person name="Hibbett D.S."/>
            <person name="Martin F."/>
            <person name="Nordberg H.P."/>
            <person name="Cantor M.N."/>
            <person name="Hua S.X."/>
        </authorList>
    </citation>
    <scope>NUCLEOTIDE SEQUENCE [LARGE SCALE GENOMIC DNA]</scope>
    <source>
        <strain evidence="1 2">F 1598</strain>
    </source>
</reference>
<dbReference type="EMBL" id="KN833048">
    <property type="protein sequence ID" value="KIM75276.1"/>
    <property type="molecule type" value="Genomic_DNA"/>
</dbReference>
<dbReference type="Proteomes" id="UP000054166">
    <property type="component" value="Unassembled WGS sequence"/>
</dbReference>
<dbReference type="InParanoid" id="A0A0C3F5W9"/>
<accession>A0A0C3F5W9</accession>
<name>A0A0C3F5W9_PILCF</name>
<reference evidence="2" key="2">
    <citation type="submission" date="2015-01" db="EMBL/GenBank/DDBJ databases">
        <title>Evolutionary Origins and Diversification of the Mycorrhizal Mutualists.</title>
        <authorList>
            <consortium name="DOE Joint Genome Institute"/>
            <consortium name="Mycorrhizal Genomics Consortium"/>
            <person name="Kohler A."/>
            <person name="Kuo A."/>
            <person name="Nagy L.G."/>
            <person name="Floudas D."/>
            <person name="Copeland A."/>
            <person name="Barry K.W."/>
            <person name="Cichocki N."/>
            <person name="Veneault-Fourrey C."/>
            <person name="LaButti K."/>
            <person name="Lindquist E.A."/>
            <person name="Lipzen A."/>
            <person name="Lundell T."/>
            <person name="Morin E."/>
            <person name="Murat C."/>
            <person name="Riley R."/>
            <person name="Ohm R."/>
            <person name="Sun H."/>
            <person name="Tunlid A."/>
            <person name="Henrissat B."/>
            <person name="Grigoriev I.V."/>
            <person name="Hibbett D.S."/>
            <person name="Martin F."/>
        </authorList>
    </citation>
    <scope>NUCLEOTIDE SEQUENCE [LARGE SCALE GENOMIC DNA]</scope>
    <source>
        <strain evidence="2">F 1598</strain>
    </source>
</reference>
<gene>
    <name evidence="1" type="ORF">PILCRDRAFT_679909</name>
</gene>
<keyword evidence="2" id="KW-1185">Reference proteome</keyword>
<sequence length="194" mass="21370">MSSGVRNGIPKSSFFIHRHTGSSHPRGPCQSRLTAFAVPIFIPTPLTISTTATSNIHLTDDDKTLRPFVRLPTLVLSNSCRLIVGEPALPVATPNRRYDLQPPMTSDARTMLVDFAVNKFSKSVRCVHRDTFGSHATVVARVRLETLLVRPGGPNDFSCSPSRSIPKSHNFSAQQVCIYHCLSRLSLCSLSRSR</sequence>
<protein>
    <submittedName>
        <fullName evidence="1">Uncharacterized protein</fullName>
    </submittedName>
</protein>
<dbReference type="HOGENOM" id="CLU_1402929_0_0_1"/>
<evidence type="ECO:0000313" key="1">
    <source>
        <dbReference type="EMBL" id="KIM75276.1"/>
    </source>
</evidence>
<dbReference type="AlphaFoldDB" id="A0A0C3F5W9"/>
<organism evidence="1 2">
    <name type="scientific">Piloderma croceum (strain F 1598)</name>
    <dbReference type="NCBI Taxonomy" id="765440"/>
    <lineage>
        <taxon>Eukaryota</taxon>
        <taxon>Fungi</taxon>
        <taxon>Dikarya</taxon>
        <taxon>Basidiomycota</taxon>
        <taxon>Agaricomycotina</taxon>
        <taxon>Agaricomycetes</taxon>
        <taxon>Agaricomycetidae</taxon>
        <taxon>Atheliales</taxon>
        <taxon>Atheliaceae</taxon>
        <taxon>Piloderma</taxon>
    </lineage>
</organism>
<proteinExistence type="predicted"/>